<keyword evidence="4 11" id="KW-0808">Transferase</keyword>
<dbReference type="RefSeq" id="WP_183460345.1">
    <property type="nucleotide sequence ID" value="NZ_JACHWZ010000011.1"/>
</dbReference>
<evidence type="ECO:0000256" key="10">
    <source>
        <dbReference type="ARBA" id="ARBA00052101"/>
    </source>
</evidence>
<evidence type="ECO:0000256" key="6">
    <source>
        <dbReference type="ARBA" id="ARBA00022777"/>
    </source>
</evidence>
<dbReference type="PANTHER" id="PTHR10196">
    <property type="entry name" value="SUGAR KINASE"/>
    <property type="match status" value="1"/>
</dbReference>
<evidence type="ECO:0000259" key="13">
    <source>
        <dbReference type="Pfam" id="PF02782"/>
    </source>
</evidence>
<evidence type="ECO:0000256" key="9">
    <source>
        <dbReference type="ARBA" id="ARBA00043149"/>
    </source>
</evidence>
<organism evidence="14 15">
    <name type="scientific">Microbulbifer rhizosphaerae</name>
    <dbReference type="NCBI Taxonomy" id="1562603"/>
    <lineage>
        <taxon>Bacteria</taxon>
        <taxon>Pseudomonadati</taxon>
        <taxon>Pseudomonadota</taxon>
        <taxon>Gammaproteobacteria</taxon>
        <taxon>Cellvibrionales</taxon>
        <taxon>Microbulbiferaceae</taxon>
        <taxon>Microbulbifer</taxon>
    </lineage>
</organism>
<dbReference type="PANTHER" id="PTHR10196:SF78">
    <property type="entry name" value="GLYCEROL KINASE"/>
    <property type="match status" value="1"/>
</dbReference>
<dbReference type="CDD" id="cd07786">
    <property type="entry name" value="FGGY_EcGK_like"/>
    <property type="match status" value="1"/>
</dbReference>
<dbReference type="Proteomes" id="UP000535937">
    <property type="component" value="Unassembled WGS sequence"/>
</dbReference>
<evidence type="ECO:0000313" key="14">
    <source>
        <dbReference type="EMBL" id="MBB3061691.1"/>
    </source>
</evidence>
<keyword evidence="5" id="KW-0547">Nucleotide-binding</keyword>
<dbReference type="FunFam" id="3.30.420.40:FF:000008">
    <property type="entry name" value="Glycerol kinase"/>
    <property type="match status" value="1"/>
</dbReference>
<dbReference type="EMBL" id="JACHWZ010000011">
    <property type="protein sequence ID" value="MBB3061691.1"/>
    <property type="molecule type" value="Genomic_DNA"/>
</dbReference>
<keyword evidence="7" id="KW-0319">Glycerol metabolism</keyword>
<evidence type="ECO:0000256" key="4">
    <source>
        <dbReference type="ARBA" id="ARBA00022679"/>
    </source>
</evidence>
<dbReference type="Pfam" id="PF02782">
    <property type="entry name" value="FGGY_C"/>
    <property type="match status" value="1"/>
</dbReference>
<dbReference type="GO" id="GO:0019563">
    <property type="term" value="P:glycerol catabolic process"/>
    <property type="evidence" value="ECO:0007669"/>
    <property type="project" value="TreeGrafter"/>
</dbReference>
<feature type="domain" description="Carbohydrate kinase FGGY C-terminal" evidence="13">
    <location>
        <begin position="259"/>
        <end position="446"/>
    </location>
</feature>
<comment type="caution">
    <text evidence="14">The sequence shown here is derived from an EMBL/GenBank/DDBJ whole genome shotgun (WGS) entry which is preliminary data.</text>
</comment>
<feature type="domain" description="Carbohydrate kinase FGGY N-terminal" evidence="12">
    <location>
        <begin position="1"/>
        <end position="248"/>
    </location>
</feature>
<dbReference type="SUPFAM" id="SSF53067">
    <property type="entry name" value="Actin-like ATPase domain"/>
    <property type="match status" value="2"/>
</dbReference>
<evidence type="ECO:0000256" key="2">
    <source>
        <dbReference type="ARBA" id="ARBA00009156"/>
    </source>
</evidence>
<dbReference type="GO" id="GO:0005524">
    <property type="term" value="F:ATP binding"/>
    <property type="evidence" value="ECO:0007669"/>
    <property type="project" value="UniProtKB-KW"/>
</dbReference>
<evidence type="ECO:0000313" key="15">
    <source>
        <dbReference type="Proteomes" id="UP000535937"/>
    </source>
</evidence>
<comment type="pathway">
    <text evidence="1">Polyol metabolism; glycerol degradation via glycerol kinase pathway; sn-glycerol 3-phosphate from glycerol: step 1/1.</text>
</comment>
<name>A0A7W4Z9L1_9GAMM</name>
<evidence type="ECO:0000256" key="7">
    <source>
        <dbReference type="ARBA" id="ARBA00022798"/>
    </source>
</evidence>
<dbReference type="NCBIfam" id="NF000756">
    <property type="entry name" value="PRK00047.1"/>
    <property type="match status" value="1"/>
</dbReference>
<reference evidence="14 15" key="1">
    <citation type="submission" date="2020-08" db="EMBL/GenBank/DDBJ databases">
        <title>Genomic Encyclopedia of Type Strains, Phase III (KMG-III): the genomes of soil and plant-associated and newly described type strains.</title>
        <authorList>
            <person name="Whitman W."/>
        </authorList>
    </citation>
    <scope>NUCLEOTIDE SEQUENCE [LARGE SCALE GENOMIC DNA]</scope>
    <source>
        <strain evidence="14 15">CECT 8799</strain>
    </source>
</reference>
<evidence type="ECO:0000256" key="1">
    <source>
        <dbReference type="ARBA" id="ARBA00005190"/>
    </source>
</evidence>
<dbReference type="EC" id="2.7.1.30" evidence="3"/>
<evidence type="ECO:0000256" key="8">
    <source>
        <dbReference type="ARBA" id="ARBA00022840"/>
    </source>
</evidence>
<sequence>MILSIDQGTTGTTAFVFDTSGTLLGRSYSELPNYYPHPGWVEQKAEEIWQVTLRVCAAALERAGIAAADLTALGITNQRETTIVWDRKTGEPVCPAIVWQCRRSAELCAELERAGKAEWLLEKTGLVLDAYFSASKLQWQFRRQPELLARARAGELCFGTVDSWLIWKMSSGRAHLTDHTNASRTLLYNLEERNWDGELLELFECPRSLLPKILPSAGHFATTDPQVFLGAEVPICGVAGDQQASLFGQGCTEPGSIKNTYGTGCFMLAYAGAERPQVPRGLLTTIACDPAGAPVYALEGAVFNAGSAVQWLRDQLGLIEHAAETETIANRVPDTRGVYLVPAFSGLGAPHWDSAARGTICGLTRGAGKAELVRATLESIAYQSDELAQLMAEGLGMEISHIRADGGASANNFLMQFQADISRVRVERPRQIESTAVGAALLAGIGAGIWVAGNMPRCLLEIERDFVPQMEPARRHELVGGWHKAVTACRAFR</sequence>
<dbReference type="FunFam" id="3.30.420.40:FF:000007">
    <property type="entry name" value="Glycerol kinase"/>
    <property type="match status" value="1"/>
</dbReference>
<dbReference type="PIRSF" id="PIRSF000538">
    <property type="entry name" value="GlpK"/>
    <property type="match status" value="1"/>
</dbReference>
<dbReference type="InterPro" id="IPR018483">
    <property type="entry name" value="Carb_kinase_FGGY_CS"/>
</dbReference>
<keyword evidence="6 11" id="KW-0418">Kinase</keyword>
<keyword evidence="8" id="KW-0067">ATP-binding</keyword>
<comment type="catalytic activity">
    <reaction evidence="10">
        <text>glycerol + ATP = sn-glycerol 3-phosphate + ADP + H(+)</text>
        <dbReference type="Rhea" id="RHEA:21644"/>
        <dbReference type="ChEBI" id="CHEBI:15378"/>
        <dbReference type="ChEBI" id="CHEBI:17754"/>
        <dbReference type="ChEBI" id="CHEBI:30616"/>
        <dbReference type="ChEBI" id="CHEBI:57597"/>
        <dbReference type="ChEBI" id="CHEBI:456216"/>
        <dbReference type="EC" id="2.7.1.30"/>
    </reaction>
</comment>
<dbReference type="PROSITE" id="PS00445">
    <property type="entry name" value="FGGY_KINASES_2"/>
    <property type="match status" value="1"/>
</dbReference>
<dbReference type="GO" id="GO:0005829">
    <property type="term" value="C:cytosol"/>
    <property type="evidence" value="ECO:0007669"/>
    <property type="project" value="TreeGrafter"/>
</dbReference>
<dbReference type="InterPro" id="IPR018485">
    <property type="entry name" value="FGGY_C"/>
</dbReference>
<dbReference type="GO" id="GO:0006072">
    <property type="term" value="P:glycerol-3-phosphate metabolic process"/>
    <property type="evidence" value="ECO:0007669"/>
    <property type="project" value="InterPro"/>
</dbReference>
<gene>
    <name evidence="14" type="ORF">FHS09_002531</name>
</gene>
<evidence type="ECO:0000256" key="3">
    <source>
        <dbReference type="ARBA" id="ARBA00012099"/>
    </source>
</evidence>
<dbReference type="Pfam" id="PF00370">
    <property type="entry name" value="FGGY_N"/>
    <property type="match status" value="1"/>
</dbReference>
<dbReference type="Gene3D" id="3.30.420.40">
    <property type="match status" value="2"/>
</dbReference>
<proteinExistence type="inferred from homology"/>
<dbReference type="InterPro" id="IPR005999">
    <property type="entry name" value="Glycerol_kin"/>
</dbReference>
<dbReference type="InterPro" id="IPR018484">
    <property type="entry name" value="FGGY_N"/>
</dbReference>
<dbReference type="NCBIfam" id="TIGR01311">
    <property type="entry name" value="glycerol_kin"/>
    <property type="match status" value="1"/>
</dbReference>
<dbReference type="InterPro" id="IPR000577">
    <property type="entry name" value="Carb_kinase_FGGY"/>
</dbReference>
<accession>A0A7W4Z9L1</accession>
<keyword evidence="15" id="KW-1185">Reference proteome</keyword>
<dbReference type="GO" id="GO:0004370">
    <property type="term" value="F:glycerol kinase activity"/>
    <property type="evidence" value="ECO:0007669"/>
    <property type="project" value="UniProtKB-EC"/>
</dbReference>
<evidence type="ECO:0000256" key="11">
    <source>
        <dbReference type="RuleBase" id="RU003733"/>
    </source>
</evidence>
<dbReference type="AlphaFoldDB" id="A0A7W4Z9L1"/>
<comment type="similarity">
    <text evidence="2 11">Belongs to the FGGY kinase family.</text>
</comment>
<evidence type="ECO:0000259" key="12">
    <source>
        <dbReference type="Pfam" id="PF00370"/>
    </source>
</evidence>
<protein>
    <recommendedName>
        <fullName evidence="3">glycerol kinase</fullName>
        <ecNumber evidence="3">2.7.1.30</ecNumber>
    </recommendedName>
    <alternativeName>
        <fullName evidence="9">ATP:glycerol 3-phosphotransferase</fullName>
    </alternativeName>
</protein>
<evidence type="ECO:0000256" key="5">
    <source>
        <dbReference type="ARBA" id="ARBA00022741"/>
    </source>
</evidence>
<dbReference type="InterPro" id="IPR043129">
    <property type="entry name" value="ATPase_NBD"/>
</dbReference>